<dbReference type="PANTHER" id="PTHR43050">
    <property type="entry name" value="SERINE / THREONINE RACEMASE FAMILY MEMBER"/>
    <property type="match status" value="1"/>
</dbReference>
<evidence type="ECO:0000256" key="1">
    <source>
        <dbReference type="ARBA" id="ARBA00001913"/>
    </source>
</evidence>
<dbReference type="FunFam" id="3.40.50.1100:FF:000007">
    <property type="entry name" value="L-threonine dehydratase catabolic TdcB"/>
    <property type="match status" value="1"/>
</dbReference>
<reference evidence="15" key="1">
    <citation type="submission" date="2020-10" db="EMBL/GenBank/DDBJ databases">
        <title>Unveiling of a novel bifunctional photoreceptor, Dualchrome1, isolated from a cosmopolitan green alga.</title>
        <authorList>
            <person name="Suzuki S."/>
            <person name="Kawachi M."/>
        </authorList>
    </citation>
    <scope>NUCLEOTIDE SEQUENCE</scope>
    <source>
        <strain evidence="15">NIES 2893</strain>
    </source>
</reference>
<evidence type="ECO:0000313" key="15">
    <source>
        <dbReference type="EMBL" id="GHP04720.1"/>
    </source>
</evidence>
<evidence type="ECO:0000256" key="6">
    <source>
        <dbReference type="ARBA" id="ARBA00022842"/>
    </source>
</evidence>
<organism evidence="15 16">
    <name type="scientific">Pycnococcus provasolii</name>
    <dbReference type="NCBI Taxonomy" id="41880"/>
    <lineage>
        <taxon>Eukaryota</taxon>
        <taxon>Viridiplantae</taxon>
        <taxon>Chlorophyta</taxon>
        <taxon>Pseudoscourfieldiophyceae</taxon>
        <taxon>Pseudoscourfieldiales</taxon>
        <taxon>Pycnococcaceae</taxon>
        <taxon>Pycnococcus</taxon>
    </lineage>
</organism>
<dbReference type="FunFam" id="3.40.50.1100:FF:000005">
    <property type="entry name" value="Threonine dehydratase catabolic"/>
    <property type="match status" value="1"/>
</dbReference>
<evidence type="ECO:0000313" key="16">
    <source>
        <dbReference type="Proteomes" id="UP000660262"/>
    </source>
</evidence>
<dbReference type="InterPro" id="IPR036052">
    <property type="entry name" value="TrpB-like_PALP_sf"/>
</dbReference>
<evidence type="ECO:0000256" key="3">
    <source>
        <dbReference type="ARBA" id="ARBA00001936"/>
    </source>
</evidence>
<dbReference type="GO" id="GO:0003941">
    <property type="term" value="F:L-serine ammonia-lyase activity"/>
    <property type="evidence" value="ECO:0007669"/>
    <property type="project" value="TreeGrafter"/>
</dbReference>
<comment type="function">
    <text evidence="9">Catalyzes the synthesis of D-serine from L-serine. Has dehydratase activity towards both L-serine and D-serine.</text>
</comment>
<evidence type="ECO:0000256" key="7">
    <source>
        <dbReference type="ARBA" id="ARBA00022898"/>
    </source>
</evidence>
<dbReference type="GO" id="GO:0005524">
    <property type="term" value="F:ATP binding"/>
    <property type="evidence" value="ECO:0007669"/>
    <property type="project" value="TreeGrafter"/>
</dbReference>
<comment type="cofactor">
    <cofactor evidence="2">
        <name>pyridoxal 5'-phosphate</name>
        <dbReference type="ChEBI" id="CHEBI:597326"/>
    </cofactor>
</comment>
<dbReference type="AlphaFoldDB" id="A0A830HG21"/>
<accession>A0A830HG21</accession>
<evidence type="ECO:0000256" key="2">
    <source>
        <dbReference type="ARBA" id="ARBA00001933"/>
    </source>
</evidence>
<evidence type="ECO:0000256" key="5">
    <source>
        <dbReference type="ARBA" id="ARBA00010869"/>
    </source>
</evidence>
<dbReference type="SUPFAM" id="SSF53686">
    <property type="entry name" value="Tryptophan synthase beta subunit-like PLP-dependent enzymes"/>
    <property type="match status" value="1"/>
</dbReference>
<keyword evidence="16" id="KW-1185">Reference proteome</keyword>
<protein>
    <recommendedName>
        <fullName evidence="12">Serine racemase</fullName>
        <ecNumber evidence="10">4.3.1.18</ecNumber>
        <ecNumber evidence="11">5.1.1.18</ecNumber>
    </recommendedName>
    <alternativeName>
        <fullName evidence="13">D-serine dehydratase</fullName>
    </alternativeName>
</protein>
<dbReference type="EC" id="5.1.1.18" evidence="11"/>
<keyword evidence="8" id="KW-0456">Lyase</keyword>
<dbReference type="PANTHER" id="PTHR43050:SF1">
    <property type="entry name" value="SERINE RACEMASE"/>
    <property type="match status" value="1"/>
</dbReference>
<dbReference type="GO" id="GO:0008721">
    <property type="term" value="F:D-serine ammonia-lyase activity"/>
    <property type="evidence" value="ECO:0007669"/>
    <property type="project" value="UniProtKB-EC"/>
</dbReference>
<dbReference type="EMBL" id="BNJQ01000008">
    <property type="protein sequence ID" value="GHP04720.1"/>
    <property type="molecule type" value="Genomic_DNA"/>
</dbReference>
<evidence type="ECO:0000256" key="13">
    <source>
        <dbReference type="ARBA" id="ARBA00081761"/>
    </source>
</evidence>
<keyword evidence="6" id="KW-0460">Magnesium</keyword>
<dbReference type="GO" id="GO:0006563">
    <property type="term" value="P:L-serine metabolic process"/>
    <property type="evidence" value="ECO:0007669"/>
    <property type="project" value="UniProtKB-ARBA"/>
</dbReference>
<dbReference type="PROSITE" id="PS00165">
    <property type="entry name" value="DEHYDRATASE_SER_THR"/>
    <property type="match status" value="1"/>
</dbReference>
<evidence type="ECO:0000256" key="4">
    <source>
        <dbReference type="ARBA" id="ARBA00001946"/>
    </source>
</evidence>
<name>A0A830HG21_9CHLO</name>
<dbReference type="GO" id="GO:0000287">
    <property type="term" value="F:magnesium ion binding"/>
    <property type="evidence" value="ECO:0007669"/>
    <property type="project" value="TreeGrafter"/>
</dbReference>
<comment type="similarity">
    <text evidence="5">Belongs to the serine/threonine dehydratase family.</text>
</comment>
<sequence>MPSVHLACSYSDVQAASSLIAPHVIHTPVLTSPRLDMLLSRSLFFKAEALQAGGSFKLRGATNAIFSLPDAVAQRGVVTHSSGNHAIAVALAASMRNVTANIVVPEGAPAIKVAAVRAAGGKLTFCEPTMEGREAACAAITAETGATVVPPYNHKDVIAGQGTIAHEFMEQLTDEKKLDAVVVPISGGGMTSGIAIAVKARWPSCLVVAAEPTGDNDAADVAKCKAAGELLTSLPKPATIADGLQARLGDLTWPVIRDLVDEVVTVSESEIKQSMRTVYEQLKVAVEPSGAVGLAAVSSPQWASNAKLNAAKRVGIILCGGNVDVQQLGALFAETTSSWD</sequence>
<dbReference type="OrthoDB" id="4418812at2759"/>
<dbReference type="Pfam" id="PF00291">
    <property type="entry name" value="PALP"/>
    <property type="match status" value="1"/>
</dbReference>
<dbReference type="GO" id="GO:0018114">
    <property type="term" value="F:threonine racemase activity"/>
    <property type="evidence" value="ECO:0007669"/>
    <property type="project" value="TreeGrafter"/>
</dbReference>
<comment type="caution">
    <text evidence="15">The sequence shown here is derived from an EMBL/GenBank/DDBJ whole genome shotgun (WGS) entry which is preliminary data.</text>
</comment>
<feature type="domain" description="Tryptophan synthase beta chain-like PALP" evidence="14">
    <location>
        <begin position="21"/>
        <end position="320"/>
    </location>
</feature>
<comment type="cofactor">
    <cofactor evidence="3">
        <name>Mn(2+)</name>
        <dbReference type="ChEBI" id="CHEBI:29035"/>
    </cofactor>
</comment>
<dbReference type="GO" id="GO:0030378">
    <property type="term" value="F:serine racemase activity"/>
    <property type="evidence" value="ECO:0007669"/>
    <property type="project" value="UniProtKB-EC"/>
</dbReference>
<comment type="cofactor">
    <cofactor evidence="1">
        <name>Ca(2+)</name>
        <dbReference type="ChEBI" id="CHEBI:29108"/>
    </cofactor>
</comment>
<evidence type="ECO:0000256" key="9">
    <source>
        <dbReference type="ARBA" id="ARBA00053278"/>
    </source>
</evidence>
<keyword evidence="7" id="KW-0663">Pyridoxal phosphate</keyword>
<gene>
    <name evidence="15" type="ORF">PPROV_000347300</name>
</gene>
<evidence type="ECO:0000256" key="8">
    <source>
        <dbReference type="ARBA" id="ARBA00023239"/>
    </source>
</evidence>
<evidence type="ECO:0000259" key="14">
    <source>
        <dbReference type="Pfam" id="PF00291"/>
    </source>
</evidence>
<comment type="cofactor">
    <cofactor evidence="4">
        <name>Mg(2+)</name>
        <dbReference type="ChEBI" id="CHEBI:18420"/>
    </cofactor>
</comment>
<proteinExistence type="inferred from homology"/>
<dbReference type="InterPro" id="IPR000634">
    <property type="entry name" value="Ser/Thr_deHydtase_PyrdxlP-BS"/>
</dbReference>
<dbReference type="EC" id="4.3.1.18" evidence="10"/>
<evidence type="ECO:0000256" key="10">
    <source>
        <dbReference type="ARBA" id="ARBA00066349"/>
    </source>
</evidence>
<evidence type="ECO:0000256" key="12">
    <source>
        <dbReference type="ARBA" id="ARBA00070760"/>
    </source>
</evidence>
<dbReference type="GO" id="GO:0030170">
    <property type="term" value="F:pyridoxal phosphate binding"/>
    <property type="evidence" value="ECO:0007669"/>
    <property type="project" value="InterPro"/>
</dbReference>
<dbReference type="Proteomes" id="UP000660262">
    <property type="component" value="Unassembled WGS sequence"/>
</dbReference>
<dbReference type="InterPro" id="IPR001926">
    <property type="entry name" value="TrpB-like_PALP"/>
</dbReference>
<dbReference type="GO" id="GO:0070179">
    <property type="term" value="P:D-serine biosynthetic process"/>
    <property type="evidence" value="ECO:0007669"/>
    <property type="project" value="TreeGrafter"/>
</dbReference>
<dbReference type="CDD" id="cd01562">
    <property type="entry name" value="Thr-dehyd"/>
    <property type="match status" value="1"/>
</dbReference>
<evidence type="ECO:0000256" key="11">
    <source>
        <dbReference type="ARBA" id="ARBA00066592"/>
    </source>
</evidence>
<dbReference type="Gene3D" id="3.40.50.1100">
    <property type="match status" value="2"/>
</dbReference>